<organism evidence="2 3">
    <name type="scientific">Colletotrichum zoysiae</name>
    <dbReference type="NCBI Taxonomy" id="1216348"/>
    <lineage>
        <taxon>Eukaryota</taxon>
        <taxon>Fungi</taxon>
        <taxon>Dikarya</taxon>
        <taxon>Ascomycota</taxon>
        <taxon>Pezizomycotina</taxon>
        <taxon>Sordariomycetes</taxon>
        <taxon>Hypocreomycetidae</taxon>
        <taxon>Glomerellales</taxon>
        <taxon>Glomerellaceae</taxon>
        <taxon>Colletotrichum</taxon>
        <taxon>Colletotrichum graminicola species complex</taxon>
    </lineage>
</organism>
<comment type="caution">
    <text evidence="2">The sequence shown here is derived from an EMBL/GenBank/DDBJ whole genome shotgun (WGS) entry which is preliminary data.</text>
</comment>
<dbReference type="AlphaFoldDB" id="A0AAD9HT66"/>
<evidence type="ECO:0000313" key="3">
    <source>
        <dbReference type="Proteomes" id="UP001232148"/>
    </source>
</evidence>
<protein>
    <submittedName>
        <fullName evidence="2">Uncharacterized protein</fullName>
    </submittedName>
</protein>
<keyword evidence="3" id="KW-1185">Reference proteome</keyword>
<accession>A0AAD9HT66</accession>
<feature type="compositionally biased region" description="Basic and acidic residues" evidence="1">
    <location>
        <begin position="1"/>
        <end position="11"/>
    </location>
</feature>
<sequence length="152" mass="17397">MPVCNELDKGMIRHASPGYEEEEEEEEEEEKGKRRRKPRTGRYSAQIDTPSIHPSILGCCSWPVSHKDPEGVLKLNSMLNSSTYAISPFIRSMRPPRPTRLPVTLSSPCLEYENECFFRRGGEAIGATTLCLNEHDGWNQWTRRRRGVCVCE</sequence>
<proteinExistence type="predicted"/>
<evidence type="ECO:0000256" key="1">
    <source>
        <dbReference type="SAM" id="MobiDB-lite"/>
    </source>
</evidence>
<gene>
    <name evidence="2" type="ORF">LX32DRAFT_340498</name>
</gene>
<name>A0AAD9HT66_9PEZI</name>
<evidence type="ECO:0000313" key="2">
    <source>
        <dbReference type="EMBL" id="KAK2034835.1"/>
    </source>
</evidence>
<feature type="compositionally biased region" description="Acidic residues" evidence="1">
    <location>
        <begin position="19"/>
        <end position="29"/>
    </location>
</feature>
<reference evidence="2" key="1">
    <citation type="submission" date="2021-06" db="EMBL/GenBank/DDBJ databases">
        <title>Comparative genomics, transcriptomics and evolutionary studies reveal genomic signatures of adaptation to plant cell wall in hemibiotrophic fungi.</title>
        <authorList>
            <consortium name="DOE Joint Genome Institute"/>
            <person name="Baroncelli R."/>
            <person name="Diaz J.F."/>
            <person name="Benocci T."/>
            <person name="Peng M."/>
            <person name="Battaglia E."/>
            <person name="Haridas S."/>
            <person name="Andreopoulos W."/>
            <person name="Labutti K."/>
            <person name="Pangilinan J."/>
            <person name="Floch G.L."/>
            <person name="Makela M.R."/>
            <person name="Henrissat B."/>
            <person name="Grigoriev I.V."/>
            <person name="Crouch J.A."/>
            <person name="De Vries R.P."/>
            <person name="Sukno S.A."/>
            <person name="Thon M.R."/>
        </authorList>
    </citation>
    <scope>NUCLEOTIDE SEQUENCE</scope>
    <source>
        <strain evidence="2">MAFF235873</strain>
    </source>
</reference>
<dbReference type="EMBL" id="MU842812">
    <property type="protein sequence ID" value="KAK2034835.1"/>
    <property type="molecule type" value="Genomic_DNA"/>
</dbReference>
<dbReference type="Proteomes" id="UP001232148">
    <property type="component" value="Unassembled WGS sequence"/>
</dbReference>
<feature type="region of interest" description="Disordered" evidence="1">
    <location>
        <begin position="1"/>
        <end position="50"/>
    </location>
</feature>